<dbReference type="Proteomes" id="UP001209878">
    <property type="component" value="Unassembled WGS sequence"/>
</dbReference>
<keyword evidence="2" id="KW-0862">Zinc</keyword>
<feature type="domain" description="RING-type" evidence="6">
    <location>
        <begin position="424"/>
        <end position="459"/>
    </location>
</feature>
<dbReference type="InterPro" id="IPR001841">
    <property type="entry name" value="Znf_RING"/>
</dbReference>
<evidence type="ECO:0000313" key="8">
    <source>
        <dbReference type="Proteomes" id="UP001209878"/>
    </source>
</evidence>
<dbReference type="AlphaFoldDB" id="A0AAD9NRZ5"/>
<keyword evidence="8" id="KW-1185">Reference proteome</keyword>
<dbReference type="Gene3D" id="3.30.40.10">
    <property type="entry name" value="Zinc/RING finger domain, C3HC4 (zinc finger)"/>
    <property type="match status" value="1"/>
</dbReference>
<accession>A0AAD9NRZ5</accession>
<feature type="region of interest" description="Disordered" evidence="5">
    <location>
        <begin position="179"/>
        <end position="268"/>
    </location>
</feature>
<dbReference type="CDD" id="cd16614">
    <property type="entry name" value="RING-HC_UNK-like"/>
    <property type="match status" value="1"/>
</dbReference>
<keyword evidence="1 3" id="KW-0863">Zinc-finger</keyword>
<evidence type="ECO:0000256" key="5">
    <source>
        <dbReference type="SAM" id="MobiDB-lite"/>
    </source>
</evidence>
<keyword evidence="1 3" id="KW-0479">Metal-binding</keyword>
<comment type="caution">
    <text evidence="7">The sequence shown here is derived from an EMBL/GenBank/DDBJ whole genome shotgun (WGS) entry which is preliminary data.</text>
</comment>
<evidence type="ECO:0000256" key="1">
    <source>
        <dbReference type="ARBA" id="ARBA00022771"/>
    </source>
</evidence>
<protein>
    <recommendedName>
        <fullName evidence="6">RING-type domain-containing protein</fullName>
    </recommendedName>
</protein>
<dbReference type="PROSITE" id="PS50089">
    <property type="entry name" value="ZF_RING_2"/>
    <property type="match status" value="1"/>
</dbReference>
<evidence type="ECO:0000259" key="6">
    <source>
        <dbReference type="PROSITE" id="PS50089"/>
    </source>
</evidence>
<proteinExistence type="predicted"/>
<dbReference type="SUPFAM" id="SSF57850">
    <property type="entry name" value="RING/U-box"/>
    <property type="match status" value="1"/>
</dbReference>
<reference evidence="7" key="1">
    <citation type="journal article" date="2023" name="Mol. Biol. Evol.">
        <title>Third-Generation Sequencing Reveals the Adaptive Role of the Epigenome in Three Deep-Sea Polychaetes.</title>
        <authorList>
            <person name="Perez M."/>
            <person name="Aroh O."/>
            <person name="Sun Y."/>
            <person name="Lan Y."/>
            <person name="Juniper S.K."/>
            <person name="Young C.R."/>
            <person name="Angers B."/>
            <person name="Qian P.Y."/>
        </authorList>
    </citation>
    <scope>NUCLEOTIDE SEQUENCE</scope>
    <source>
        <strain evidence="7">R07B-5</strain>
    </source>
</reference>
<dbReference type="Pfam" id="PF13920">
    <property type="entry name" value="zf-C3HC4_3"/>
    <property type="match status" value="1"/>
</dbReference>
<dbReference type="EMBL" id="JAODUO010000453">
    <property type="protein sequence ID" value="KAK2180220.1"/>
    <property type="molecule type" value="Genomic_DNA"/>
</dbReference>
<evidence type="ECO:0000256" key="2">
    <source>
        <dbReference type="ARBA" id="ARBA00022833"/>
    </source>
</evidence>
<dbReference type="GO" id="GO:0008270">
    <property type="term" value="F:zinc ion binding"/>
    <property type="evidence" value="ECO:0007669"/>
    <property type="project" value="UniProtKB-KW"/>
</dbReference>
<dbReference type="InterPro" id="IPR013083">
    <property type="entry name" value="Znf_RING/FYVE/PHD"/>
</dbReference>
<evidence type="ECO:0000256" key="3">
    <source>
        <dbReference type="PROSITE-ProRule" id="PRU00175"/>
    </source>
</evidence>
<keyword evidence="4" id="KW-0175">Coiled coil</keyword>
<evidence type="ECO:0000256" key="4">
    <source>
        <dbReference type="SAM" id="Coils"/>
    </source>
</evidence>
<organism evidence="7 8">
    <name type="scientific">Ridgeia piscesae</name>
    <name type="common">Tubeworm</name>
    <dbReference type="NCBI Taxonomy" id="27915"/>
    <lineage>
        <taxon>Eukaryota</taxon>
        <taxon>Metazoa</taxon>
        <taxon>Spiralia</taxon>
        <taxon>Lophotrochozoa</taxon>
        <taxon>Annelida</taxon>
        <taxon>Polychaeta</taxon>
        <taxon>Sedentaria</taxon>
        <taxon>Canalipalpata</taxon>
        <taxon>Sabellida</taxon>
        <taxon>Siboglinidae</taxon>
        <taxon>Ridgeia</taxon>
    </lineage>
</organism>
<gene>
    <name evidence="7" type="ORF">NP493_453g03075</name>
</gene>
<name>A0AAD9NRZ5_RIDPI</name>
<evidence type="ECO:0000313" key="7">
    <source>
        <dbReference type="EMBL" id="KAK2180220.1"/>
    </source>
</evidence>
<feature type="coiled-coil region" evidence="4">
    <location>
        <begin position="52"/>
        <end position="80"/>
    </location>
</feature>
<dbReference type="SMART" id="SM00184">
    <property type="entry name" value="RING"/>
    <property type="match status" value="1"/>
</dbReference>
<sequence length="472" mass="49083">MSPSSNPGLPASPLIGAATYSAGGLNGYELQRVRDELVANKMKLSQWEDGIAQARSREAEESAKKAKKAEEEKLQAITQRDEVGTVGHHMGGGTVGHHMGGQWDTTWEVGTVGHHMGGGDSGTPHGRGTVGHHMGGGTVGHHMGGGTVGHHMGGGTVGHHMGGGTVGHHMGGQWDTTWEGDSGTPHGRGTVGHHMGGDSGTPHGRGDSGTPHGRGTVGHHMGGRGQWDTTWEGGQWDTTWEGRDSGTPHGRGTVGHHMGGSGTKHGGKWDTTWEGEGTVGHHMGGGGDSGTPHGGTVAQNMGGSGTPHGRERGQWDTTWEGEGTVGHQLGGGGDSGTPIGKGREGKGTALAQLAKLRQETERLHDGGFSVMPPNVVQTLESLPIMKQPLQTQLSSEIDPNDHATNTANMAHLAQMLCQSAAMKCMVCRDKNRSVAVAPCNHYVLCDACAAKTADCPYCHVHISQRSNIVLPL</sequence>